<evidence type="ECO:0000256" key="3">
    <source>
        <dbReference type="ARBA" id="ARBA00010617"/>
    </source>
</evidence>
<protein>
    <recommendedName>
        <fullName evidence="15">Cytochrome P450</fullName>
    </recommendedName>
</protein>
<dbReference type="PANTHER" id="PTHR47943">
    <property type="entry name" value="CYTOCHROME P450 93A3-LIKE"/>
    <property type="match status" value="1"/>
</dbReference>
<evidence type="ECO:0000256" key="5">
    <source>
        <dbReference type="ARBA" id="ARBA00022723"/>
    </source>
</evidence>
<dbReference type="EMBL" id="AP015041">
    <property type="protein sequence ID" value="BAT96420.1"/>
    <property type="molecule type" value="Genomic_DNA"/>
</dbReference>
<dbReference type="PRINTS" id="PR00385">
    <property type="entry name" value="P450"/>
</dbReference>
<reference evidence="13 14" key="1">
    <citation type="journal article" date="2015" name="Sci. Rep.">
        <title>The power of single molecule real-time sequencing technology in the de novo assembly of a eukaryotic genome.</title>
        <authorList>
            <person name="Sakai H."/>
            <person name="Naito K."/>
            <person name="Ogiso-Tanaka E."/>
            <person name="Takahashi Y."/>
            <person name="Iseki K."/>
            <person name="Muto C."/>
            <person name="Satou K."/>
            <person name="Teruya K."/>
            <person name="Shiroma A."/>
            <person name="Shimoji M."/>
            <person name="Hirano T."/>
            <person name="Itoh T."/>
            <person name="Kaga A."/>
            <person name="Tomooka N."/>
        </authorList>
    </citation>
    <scope>NUCLEOTIDE SEQUENCE [LARGE SCALE GENOMIC DNA]</scope>
    <source>
        <strain evidence="14">cv. Shumari</strain>
    </source>
</reference>
<comment type="subcellular location">
    <subcellularLocation>
        <location evidence="2">Membrane</location>
    </subcellularLocation>
</comment>
<comment type="similarity">
    <text evidence="3 11">Belongs to the cytochrome P450 family.</text>
</comment>
<evidence type="ECO:0000256" key="10">
    <source>
        <dbReference type="PIRSR" id="PIRSR602401-1"/>
    </source>
</evidence>
<dbReference type="CDD" id="cd20655">
    <property type="entry name" value="CYP93"/>
    <property type="match status" value="1"/>
</dbReference>
<keyword evidence="8 11" id="KW-0503">Monooxygenase</keyword>
<dbReference type="Gene3D" id="1.10.630.10">
    <property type="entry name" value="Cytochrome P450"/>
    <property type="match status" value="1"/>
</dbReference>
<comment type="cofactor">
    <cofactor evidence="1 10">
        <name>heme</name>
        <dbReference type="ChEBI" id="CHEBI:30413"/>
    </cofactor>
</comment>
<keyword evidence="6 11" id="KW-0560">Oxidoreductase</keyword>
<evidence type="ECO:0000256" key="4">
    <source>
        <dbReference type="ARBA" id="ARBA00022617"/>
    </source>
</evidence>
<name>A0A0S3SU90_PHAAN</name>
<feature type="transmembrane region" description="Helical" evidence="12">
    <location>
        <begin position="20"/>
        <end position="41"/>
    </location>
</feature>
<dbReference type="Proteomes" id="UP000291084">
    <property type="component" value="Chromosome 8"/>
</dbReference>
<dbReference type="InterPro" id="IPR017972">
    <property type="entry name" value="Cyt_P450_CS"/>
</dbReference>
<evidence type="ECO:0000256" key="12">
    <source>
        <dbReference type="SAM" id="Phobius"/>
    </source>
</evidence>
<dbReference type="PROSITE" id="PS00086">
    <property type="entry name" value="CYTOCHROME_P450"/>
    <property type="match status" value="1"/>
</dbReference>
<accession>A0A0S3SU90</accession>
<feature type="binding site" description="axial binding residue" evidence="10">
    <location>
        <position position="466"/>
    </location>
    <ligand>
        <name>heme</name>
        <dbReference type="ChEBI" id="CHEBI:30413"/>
    </ligand>
    <ligandPart>
        <name>Fe</name>
        <dbReference type="ChEBI" id="CHEBI:18248"/>
    </ligandPart>
</feature>
<evidence type="ECO:0000256" key="2">
    <source>
        <dbReference type="ARBA" id="ARBA00004370"/>
    </source>
</evidence>
<keyword evidence="14" id="KW-1185">Reference proteome</keyword>
<dbReference type="AlphaFoldDB" id="A0A0S3SU90"/>
<dbReference type="GO" id="GO:0016705">
    <property type="term" value="F:oxidoreductase activity, acting on paired donors, with incorporation or reduction of molecular oxygen"/>
    <property type="evidence" value="ECO:0007669"/>
    <property type="project" value="InterPro"/>
</dbReference>
<dbReference type="InterPro" id="IPR001128">
    <property type="entry name" value="Cyt_P450"/>
</dbReference>
<keyword evidence="5 10" id="KW-0479">Metal-binding</keyword>
<dbReference type="InterPro" id="IPR002401">
    <property type="entry name" value="Cyt_P450_E_grp-I"/>
</dbReference>
<dbReference type="GO" id="GO:0005506">
    <property type="term" value="F:iron ion binding"/>
    <property type="evidence" value="ECO:0007669"/>
    <property type="project" value="InterPro"/>
</dbReference>
<keyword evidence="12" id="KW-0812">Transmembrane</keyword>
<dbReference type="InterPro" id="IPR036396">
    <property type="entry name" value="Cyt_P450_sf"/>
</dbReference>
<evidence type="ECO:0000256" key="1">
    <source>
        <dbReference type="ARBA" id="ARBA00001971"/>
    </source>
</evidence>
<keyword evidence="4 10" id="KW-0349">Heme</keyword>
<sequence length="523" mass="60396">MKNFPRMFQNLHAIMAETEAQTYVQLFFIWLLSTIVFRAILWSMRRHPRRPPGPPSLPIIGHLHLISALPHRSFQALATRYGPIMQIFLGSVSCVVVSSPELAKEFLKTNESSFSNRFVSAAVHHLSYGSKGFLFARYGSFWKFMKKICMSELLGSRTLDQFLHVREQETRRFLRVLRTKGEAREAVDVGGELLTLTNSVISRMVLGRTWCESEGEVAEVRKMVEDTVELAGKFNVGDFVWVCRWLDLQRMKKRVEEIVEKFDGMMERVIREHMEERQRRKERGDEEEKVRDLLHILLDIHEDESREMKLTRENVKAFILDILMAGTDTSAITIEWALAELIRNPKVMEKAREEIESVRGNKSGVIGESDIVNLPYMRSIVKETLRLHPTTPMIGRESSEKMKVCGYEIGEKTWLLVNLWSMGRDPKVWEEALEFRPERFMGEEKQFDIRGQNFELMPFGTGRRVCPGASLALQVVTSNLAAMVQCFDWKVEGSVSMEEKPSMTLPRAHPLFCVPVPRFSLSF</sequence>
<evidence type="ECO:0000313" key="14">
    <source>
        <dbReference type="Proteomes" id="UP000291084"/>
    </source>
</evidence>
<dbReference type="FunFam" id="1.10.630.10:FF:000019">
    <property type="entry name" value="Cytochrome P450 family protein"/>
    <property type="match status" value="1"/>
</dbReference>
<evidence type="ECO:0000256" key="11">
    <source>
        <dbReference type="RuleBase" id="RU000461"/>
    </source>
</evidence>
<dbReference type="Pfam" id="PF00067">
    <property type="entry name" value="p450"/>
    <property type="match status" value="1"/>
</dbReference>
<evidence type="ECO:0008006" key="15">
    <source>
        <dbReference type="Google" id="ProtNLM"/>
    </source>
</evidence>
<evidence type="ECO:0000256" key="6">
    <source>
        <dbReference type="ARBA" id="ARBA00023002"/>
    </source>
</evidence>
<evidence type="ECO:0000256" key="9">
    <source>
        <dbReference type="ARBA" id="ARBA00023136"/>
    </source>
</evidence>
<dbReference type="GO" id="GO:0020037">
    <property type="term" value="F:heme binding"/>
    <property type="evidence" value="ECO:0007669"/>
    <property type="project" value="InterPro"/>
</dbReference>
<organism evidence="13 14">
    <name type="scientific">Vigna angularis var. angularis</name>
    <dbReference type="NCBI Taxonomy" id="157739"/>
    <lineage>
        <taxon>Eukaryota</taxon>
        <taxon>Viridiplantae</taxon>
        <taxon>Streptophyta</taxon>
        <taxon>Embryophyta</taxon>
        <taxon>Tracheophyta</taxon>
        <taxon>Spermatophyta</taxon>
        <taxon>Magnoliopsida</taxon>
        <taxon>eudicotyledons</taxon>
        <taxon>Gunneridae</taxon>
        <taxon>Pentapetalae</taxon>
        <taxon>rosids</taxon>
        <taxon>fabids</taxon>
        <taxon>Fabales</taxon>
        <taxon>Fabaceae</taxon>
        <taxon>Papilionoideae</taxon>
        <taxon>50 kb inversion clade</taxon>
        <taxon>NPAAA clade</taxon>
        <taxon>indigoferoid/millettioid clade</taxon>
        <taxon>Phaseoleae</taxon>
        <taxon>Vigna</taxon>
    </lineage>
</organism>
<gene>
    <name evidence="13" type="primary">Vigan.08G335900</name>
    <name evidence="13" type="ORF">VIGAN_08335900</name>
</gene>
<dbReference type="SUPFAM" id="SSF48264">
    <property type="entry name" value="Cytochrome P450"/>
    <property type="match status" value="1"/>
</dbReference>
<dbReference type="GO" id="GO:0004497">
    <property type="term" value="F:monooxygenase activity"/>
    <property type="evidence" value="ECO:0007669"/>
    <property type="project" value="UniProtKB-KW"/>
</dbReference>
<evidence type="ECO:0000256" key="8">
    <source>
        <dbReference type="ARBA" id="ARBA00023033"/>
    </source>
</evidence>
<keyword evidence="7 10" id="KW-0408">Iron</keyword>
<dbReference type="PANTHER" id="PTHR47943:SF8">
    <property type="entry name" value="CYTOCHROME P450"/>
    <property type="match status" value="1"/>
</dbReference>
<dbReference type="GO" id="GO:0016020">
    <property type="term" value="C:membrane"/>
    <property type="evidence" value="ECO:0007669"/>
    <property type="project" value="UniProtKB-SubCell"/>
</dbReference>
<evidence type="ECO:0000256" key="7">
    <source>
        <dbReference type="ARBA" id="ARBA00023004"/>
    </source>
</evidence>
<keyword evidence="9 12" id="KW-0472">Membrane</keyword>
<keyword evidence="12" id="KW-1133">Transmembrane helix</keyword>
<dbReference type="OrthoDB" id="1103324at2759"/>
<dbReference type="PRINTS" id="PR00463">
    <property type="entry name" value="EP450I"/>
</dbReference>
<evidence type="ECO:0000313" key="13">
    <source>
        <dbReference type="EMBL" id="BAT96420.1"/>
    </source>
</evidence>
<proteinExistence type="inferred from homology"/>